<name>A0A3B0WW66_9ZZZZ</name>
<proteinExistence type="predicted"/>
<sequence length="108" mass="11845">MEGLIAAGMQVLNGLVFTTKHMSSEKYIGNISPNESAEKDTHNSKSSAVWMRMSSLQECTYGVFLMMGILSICPGSMYKVKGISGVSLKKNTEIKLLPAKPRVYIIIN</sequence>
<reference evidence="1" key="1">
    <citation type="submission" date="2018-06" db="EMBL/GenBank/DDBJ databases">
        <authorList>
            <person name="Zhirakovskaya E."/>
        </authorList>
    </citation>
    <scope>NUCLEOTIDE SEQUENCE</scope>
</reference>
<organism evidence="1">
    <name type="scientific">hydrothermal vent metagenome</name>
    <dbReference type="NCBI Taxonomy" id="652676"/>
    <lineage>
        <taxon>unclassified sequences</taxon>
        <taxon>metagenomes</taxon>
        <taxon>ecological metagenomes</taxon>
    </lineage>
</organism>
<evidence type="ECO:0000313" key="1">
    <source>
        <dbReference type="EMBL" id="VAW59711.1"/>
    </source>
</evidence>
<dbReference type="AlphaFoldDB" id="A0A3B0WW66"/>
<dbReference type="EMBL" id="UOFG01000092">
    <property type="protein sequence ID" value="VAW59711.1"/>
    <property type="molecule type" value="Genomic_DNA"/>
</dbReference>
<gene>
    <name evidence="1" type="ORF">MNBD_GAMMA11-1833</name>
</gene>
<protein>
    <submittedName>
        <fullName evidence="1">Uncharacterized protein</fullName>
    </submittedName>
</protein>
<accession>A0A3B0WW66</accession>